<dbReference type="AlphaFoldDB" id="A0A7S2W8N4"/>
<gene>
    <name evidence="1" type="ORF">EANT1437_LOCUS7665</name>
</gene>
<protein>
    <submittedName>
        <fullName evidence="1">Uncharacterized protein</fullName>
    </submittedName>
</protein>
<proteinExistence type="predicted"/>
<name>A0A7S2W8N4_9STRA</name>
<dbReference type="EMBL" id="HBHI01015017">
    <property type="protein sequence ID" value="CAD9673765.1"/>
    <property type="molecule type" value="Transcribed_RNA"/>
</dbReference>
<reference evidence="1" key="1">
    <citation type="submission" date="2021-01" db="EMBL/GenBank/DDBJ databases">
        <authorList>
            <person name="Corre E."/>
            <person name="Pelletier E."/>
            <person name="Niang G."/>
            <person name="Scheremetjew M."/>
            <person name="Finn R."/>
            <person name="Kale V."/>
            <person name="Holt S."/>
            <person name="Cochrane G."/>
            <person name="Meng A."/>
            <person name="Brown T."/>
            <person name="Cohen L."/>
        </authorList>
    </citation>
    <scope>NUCLEOTIDE SEQUENCE</scope>
    <source>
        <strain evidence="1">CCMP1452</strain>
    </source>
</reference>
<accession>A0A7S2W8N4</accession>
<sequence>MPTTAYHLGEVPEGDWEVWAGVIAETTVDITCAECVKAKKVVECSFRSECGSDNLCECNKNENGDNEFMGFQCRTCTKCRDLKVTMPIADDDFDYPDHTSTYEIAKYKGKWKDIGDIQVYDRQVYSQQGSNRTILLLYTGNRYAIWKVMVPSESSTPVDDYIDDYMYNFHSTWSIIDALSIDASKPLYKTESTRERSSFGLKWYKYDNSDKYGSKEEVGIQFECADARSEGQCSVLF</sequence>
<evidence type="ECO:0000313" key="1">
    <source>
        <dbReference type="EMBL" id="CAD9673765.1"/>
    </source>
</evidence>
<organism evidence="1">
    <name type="scientific">Eucampia antarctica</name>
    <dbReference type="NCBI Taxonomy" id="49252"/>
    <lineage>
        <taxon>Eukaryota</taxon>
        <taxon>Sar</taxon>
        <taxon>Stramenopiles</taxon>
        <taxon>Ochrophyta</taxon>
        <taxon>Bacillariophyta</taxon>
        <taxon>Mediophyceae</taxon>
        <taxon>Biddulphiophycidae</taxon>
        <taxon>Hemiaulales</taxon>
        <taxon>Hemiaulaceae</taxon>
        <taxon>Eucampia</taxon>
    </lineage>
</organism>